<dbReference type="PANTHER" id="PTHR10686:SF18">
    <property type="entry name" value="IP11787P-RELATED"/>
    <property type="match status" value="1"/>
</dbReference>
<gene>
    <name evidence="3" type="ORF">J8273_3491</name>
</gene>
<feature type="transmembrane region" description="Helical" evidence="2">
    <location>
        <begin position="240"/>
        <end position="263"/>
    </location>
</feature>
<keyword evidence="2" id="KW-0472">Membrane</keyword>
<sequence length="438" mass="46663">MRRTSPIHAASIPVEHTKSGKAFRLARALVPFILFGFLSAFKPSEAFISPYLRTEKRMSHAVLHSQVWPVWTYANTFWLVLFIPMTMFLGSYISIAVGIVGRLLTRVSLIWGDSKHAFQLAEFFFGCATASEYVFYGAVFSHVDTGFYPTVSSLTRASVLAAHLASALLGQLLVSCGVPYHILFYISLLAIVLSATSFLTFPGLVPTRIPFSHTNVESIKSSIKKSALAIIRPAARPTRALVLVYAVGLAVHSLAVAYFSIILDYVDPALSLNGLAIAVIKVAGVAGAWASSLPVASTHLGSALFITSGLGSVMLWVAAWPIDGILPRTVALVIDIASFASYNFFAECVIALTTAHLAKAAGTRHAAAVVTYTAASAFIQTVVQVVVDEESMKAMVGVLAVLWAVLAVTGTILGDGAERTRGDYTAILDGSDSGDQSA</sequence>
<feature type="transmembrane region" description="Helical" evidence="2">
    <location>
        <begin position="325"/>
        <end position="345"/>
    </location>
</feature>
<evidence type="ECO:0000256" key="2">
    <source>
        <dbReference type="SAM" id="Phobius"/>
    </source>
</evidence>
<proteinExistence type="inferred from homology"/>
<keyword evidence="2" id="KW-1133">Transmembrane helix</keyword>
<evidence type="ECO:0000313" key="4">
    <source>
        <dbReference type="Proteomes" id="UP000717585"/>
    </source>
</evidence>
<feature type="transmembrane region" description="Helical" evidence="2">
    <location>
        <begin position="182"/>
        <end position="205"/>
    </location>
</feature>
<dbReference type="Pfam" id="PF01770">
    <property type="entry name" value="Folate_carrier"/>
    <property type="match status" value="1"/>
</dbReference>
<dbReference type="InterPro" id="IPR036259">
    <property type="entry name" value="MFS_trans_sf"/>
</dbReference>
<dbReference type="PANTHER" id="PTHR10686">
    <property type="entry name" value="FOLATE TRANSPORTER"/>
    <property type="match status" value="1"/>
</dbReference>
<feature type="transmembrane region" description="Helical" evidence="2">
    <location>
        <begin position="21"/>
        <end position="41"/>
    </location>
</feature>
<feature type="transmembrane region" description="Helical" evidence="2">
    <location>
        <begin position="77"/>
        <end position="105"/>
    </location>
</feature>
<accession>A0A8J6E1Q7</accession>
<comment type="caution">
    <text evidence="3">The sequence shown here is derived from an EMBL/GenBank/DDBJ whole genome shotgun (WGS) entry which is preliminary data.</text>
</comment>
<feature type="transmembrane region" description="Helical" evidence="2">
    <location>
        <begin position="366"/>
        <end position="387"/>
    </location>
</feature>
<name>A0A8J6E1Q7_9EUKA</name>
<dbReference type="SUPFAM" id="SSF103473">
    <property type="entry name" value="MFS general substrate transporter"/>
    <property type="match status" value="1"/>
</dbReference>
<reference evidence="3" key="1">
    <citation type="submission" date="2021-05" db="EMBL/GenBank/DDBJ databases">
        <title>A free-living protist that lacks canonical eukaryotic 1 DNA replication and segregation systems.</title>
        <authorList>
            <person name="Salas-Leiva D.E."/>
            <person name="Tromer E.C."/>
            <person name="Curtis B.A."/>
            <person name="Jerlstrom-Hultqvist J."/>
            <person name="Kolisko M."/>
            <person name="Yi Z."/>
            <person name="Salas-Leiva J.S."/>
            <person name="Gallot-Lavallee L."/>
            <person name="Kops G.J.P.L."/>
            <person name="Archibald J.M."/>
            <person name="Simpson A.G.B."/>
            <person name="Roger A.J."/>
        </authorList>
    </citation>
    <scope>NUCLEOTIDE SEQUENCE</scope>
    <source>
        <strain evidence="3">BICM</strain>
    </source>
</reference>
<protein>
    <submittedName>
        <fullName evidence="3">Reduced folate carrier</fullName>
    </submittedName>
</protein>
<dbReference type="OrthoDB" id="18814at2759"/>
<dbReference type="GO" id="GO:0090482">
    <property type="term" value="F:vitamin transmembrane transporter activity"/>
    <property type="evidence" value="ECO:0007669"/>
    <property type="project" value="InterPro"/>
</dbReference>
<feature type="transmembrane region" description="Helical" evidence="2">
    <location>
        <begin position="393"/>
        <end position="413"/>
    </location>
</feature>
<evidence type="ECO:0000313" key="3">
    <source>
        <dbReference type="EMBL" id="KAG9393356.1"/>
    </source>
</evidence>
<evidence type="ECO:0000256" key="1">
    <source>
        <dbReference type="ARBA" id="ARBA00005773"/>
    </source>
</evidence>
<keyword evidence="4" id="KW-1185">Reference proteome</keyword>
<organism evidence="3 4">
    <name type="scientific">Carpediemonas membranifera</name>
    <dbReference type="NCBI Taxonomy" id="201153"/>
    <lineage>
        <taxon>Eukaryota</taxon>
        <taxon>Metamonada</taxon>
        <taxon>Carpediemonas-like organisms</taxon>
        <taxon>Carpediemonas</taxon>
    </lineage>
</organism>
<dbReference type="AlphaFoldDB" id="A0A8J6E1Q7"/>
<feature type="transmembrane region" description="Helical" evidence="2">
    <location>
        <begin position="117"/>
        <end position="139"/>
    </location>
</feature>
<feature type="transmembrane region" description="Helical" evidence="2">
    <location>
        <begin position="269"/>
        <end position="290"/>
    </location>
</feature>
<dbReference type="Proteomes" id="UP000717585">
    <property type="component" value="Unassembled WGS sequence"/>
</dbReference>
<keyword evidence="2" id="KW-0812">Transmembrane</keyword>
<dbReference type="EMBL" id="JAHDYR010000025">
    <property type="protein sequence ID" value="KAG9393356.1"/>
    <property type="molecule type" value="Genomic_DNA"/>
</dbReference>
<dbReference type="InterPro" id="IPR002666">
    <property type="entry name" value="Folate_carrier"/>
</dbReference>
<comment type="similarity">
    <text evidence="1">Belongs to the reduced folate carrier (RFC) transporter (TC 2.A.48) family.</text>
</comment>
<feature type="transmembrane region" description="Helical" evidence="2">
    <location>
        <begin position="302"/>
        <end position="319"/>
    </location>
</feature>
<dbReference type="GO" id="GO:0005886">
    <property type="term" value="C:plasma membrane"/>
    <property type="evidence" value="ECO:0007669"/>
    <property type="project" value="TreeGrafter"/>
</dbReference>